<gene>
    <name evidence="1" type="ORF">PGLA1383_LOCUS56476</name>
</gene>
<organism evidence="1 2">
    <name type="scientific">Polarella glacialis</name>
    <name type="common">Dinoflagellate</name>
    <dbReference type="NCBI Taxonomy" id="89957"/>
    <lineage>
        <taxon>Eukaryota</taxon>
        <taxon>Sar</taxon>
        <taxon>Alveolata</taxon>
        <taxon>Dinophyceae</taxon>
        <taxon>Suessiales</taxon>
        <taxon>Suessiaceae</taxon>
        <taxon>Polarella</taxon>
    </lineage>
</organism>
<comment type="caution">
    <text evidence="1">The sequence shown here is derived from an EMBL/GenBank/DDBJ whole genome shotgun (WGS) entry which is preliminary data.</text>
</comment>
<sequence length="152" mass="16398">MASDCTAAAEDPRGPAPNYTCDFEERPDGTFIWHASLVLFRYLQEPARARAFKGKRILELGSGLGHLGHSLARLGAHITCTDQKKCLPILEASLKELSVLNGTPEEVGGSIRAVELNWGEDSEAVAAGTEAGSDSSYDFIISAELVYLEDPF</sequence>
<dbReference type="SUPFAM" id="SSF53335">
    <property type="entry name" value="S-adenosyl-L-methionine-dependent methyltransferases"/>
    <property type="match status" value="1"/>
</dbReference>
<reference evidence="1" key="1">
    <citation type="submission" date="2021-02" db="EMBL/GenBank/DDBJ databases">
        <authorList>
            <person name="Dougan E. K."/>
            <person name="Rhodes N."/>
            <person name="Thang M."/>
            <person name="Chan C."/>
        </authorList>
    </citation>
    <scope>NUCLEOTIDE SEQUENCE</scope>
</reference>
<proteinExistence type="predicted"/>
<protein>
    <recommendedName>
        <fullName evidence="3">Calmodulin-lysine N-methyltransferase</fullName>
    </recommendedName>
</protein>
<dbReference type="PANTHER" id="PTHR14614:SF109">
    <property type="entry name" value="RIBOSOMAL LYSINE N-METHYLTRANSFERASE 5"/>
    <property type="match status" value="1"/>
</dbReference>
<dbReference type="OrthoDB" id="413520at2759"/>
<evidence type="ECO:0008006" key="3">
    <source>
        <dbReference type="Google" id="ProtNLM"/>
    </source>
</evidence>
<dbReference type="Pfam" id="PF10294">
    <property type="entry name" value="Methyltransf_16"/>
    <property type="match status" value="1"/>
</dbReference>
<keyword evidence="2" id="KW-1185">Reference proteome</keyword>
<feature type="non-terminal residue" evidence="1">
    <location>
        <position position="1"/>
    </location>
</feature>
<dbReference type="InterPro" id="IPR029063">
    <property type="entry name" value="SAM-dependent_MTases_sf"/>
</dbReference>
<dbReference type="EMBL" id="CAJNNV010033051">
    <property type="protein sequence ID" value="CAE8641905.1"/>
    <property type="molecule type" value="Genomic_DNA"/>
</dbReference>
<dbReference type="PANTHER" id="PTHR14614">
    <property type="entry name" value="HEPATOCELLULAR CARCINOMA-ASSOCIATED ANTIGEN"/>
    <property type="match status" value="1"/>
</dbReference>
<dbReference type="AlphaFoldDB" id="A0A813HW14"/>
<accession>A0A813HW14</accession>
<dbReference type="InterPro" id="IPR019410">
    <property type="entry name" value="Methyltransf_16"/>
</dbReference>
<dbReference type="Gene3D" id="3.40.50.150">
    <property type="entry name" value="Vaccinia Virus protein VP39"/>
    <property type="match status" value="1"/>
</dbReference>
<evidence type="ECO:0000313" key="2">
    <source>
        <dbReference type="Proteomes" id="UP000654075"/>
    </source>
</evidence>
<name>A0A813HW14_POLGL</name>
<dbReference type="Proteomes" id="UP000654075">
    <property type="component" value="Unassembled WGS sequence"/>
</dbReference>
<evidence type="ECO:0000313" key="1">
    <source>
        <dbReference type="EMBL" id="CAE8641905.1"/>
    </source>
</evidence>